<keyword evidence="2" id="KW-0732">Signal</keyword>
<comment type="caution">
    <text evidence="3">The sequence shown here is derived from an EMBL/GenBank/DDBJ whole genome shotgun (WGS) entry which is preliminary data.</text>
</comment>
<reference evidence="3" key="1">
    <citation type="submission" date="2020-11" db="EMBL/GenBank/DDBJ databases">
        <title>Nocardioides cynanchi sp. nov., isolated from soil of rhizosphere of Cynanchum wilfordii.</title>
        <authorList>
            <person name="Lee J.-S."/>
            <person name="Suh M.K."/>
            <person name="Kim J.-S."/>
        </authorList>
    </citation>
    <scope>NUCLEOTIDE SEQUENCE</scope>
    <source>
        <strain evidence="3">KCTC 19276</strain>
    </source>
</reference>
<dbReference type="Gene3D" id="2.150.10.10">
    <property type="entry name" value="Serralysin-like metalloprotease, C-terminal"/>
    <property type="match status" value="2"/>
</dbReference>
<evidence type="ECO:0000313" key="3">
    <source>
        <dbReference type="EMBL" id="MBF4767838.1"/>
    </source>
</evidence>
<organism evidence="3 4">
    <name type="scientific">Nocardioides agariphilus</name>
    <dbReference type="NCBI Taxonomy" id="433664"/>
    <lineage>
        <taxon>Bacteria</taxon>
        <taxon>Bacillati</taxon>
        <taxon>Actinomycetota</taxon>
        <taxon>Actinomycetes</taxon>
        <taxon>Propionibacteriales</taxon>
        <taxon>Nocardioidaceae</taxon>
        <taxon>Nocardioides</taxon>
    </lineage>
</organism>
<dbReference type="InterPro" id="IPR006311">
    <property type="entry name" value="TAT_signal"/>
</dbReference>
<dbReference type="Proteomes" id="UP000660668">
    <property type="component" value="Unassembled WGS sequence"/>
</dbReference>
<dbReference type="PRINTS" id="PR00313">
    <property type="entry name" value="CABNDNGRPT"/>
</dbReference>
<name>A0A930VJH2_9ACTN</name>
<dbReference type="RefSeq" id="WP_194695983.1">
    <property type="nucleotide sequence ID" value="NZ_JADKPO010000009.1"/>
</dbReference>
<evidence type="ECO:0000256" key="2">
    <source>
        <dbReference type="SAM" id="SignalP"/>
    </source>
</evidence>
<dbReference type="PROSITE" id="PS51318">
    <property type="entry name" value="TAT"/>
    <property type="match status" value="1"/>
</dbReference>
<dbReference type="Pfam" id="PF00353">
    <property type="entry name" value="HemolysinCabind"/>
    <property type="match status" value="2"/>
</dbReference>
<evidence type="ECO:0000313" key="4">
    <source>
        <dbReference type="Proteomes" id="UP000660668"/>
    </source>
</evidence>
<dbReference type="InterPro" id="IPR011049">
    <property type="entry name" value="Serralysin-like_metalloprot_C"/>
</dbReference>
<dbReference type="GO" id="GO:0005509">
    <property type="term" value="F:calcium ion binding"/>
    <property type="evidence" value="ECO:0007669"/>
    <property type="project" value="InterPro"/>
</dbReference>
<gene>
    <name evidence="3" type="ORF">ISU10_08680</name>
</gene>
<evidence type="ECO:0000256" key="1">
    <source>
        <dbReference type="SAM" id="MobiDB-lite"/>
    </source>
</evidence>
<feature type="chain" id="PRO_5037197083" description="Hemolysin-type calcium-binding repeat-containing protein" evidence="2">
    <location>
        <begin position="40"/>
        <end position="452"/>
    </location>
</feature>
<feature type="region of interest" description="Disordered" evidence="1">
    <location>
        <begin position="132"/>
        <end position="179"/>
    </location>
</feature>
<dbReference type="AlphaFoldDB" id="A0A930VJH2"/>
<accession>A0A930VJH2</accession>
<feature type="signal peptide" evidence="2">
    <location>
        <begin position="1"/>
        <end position="39"/>
    </location>
</feature>
<sequence length="452" mass="47589">MKRHRRTTRRTGMGKLAAAAGLGALVVVGLVGAPTPAGAVETCHGQPATIGPTGDEVVTGTPGPDVIVVQAAAYELAPEGTRFVQAGDGDDLICVLGGTTYVDAGPGDDTLDASAVTDRVVTTLGLGDDHFVGGPGNDVVDDGPSPSQGADFEAQDGTDVIDSRGGDDNIDLSEFGEPRPDIVDSGPGSDAINLHGFDLGTMLDFGTGPRDSLWFRDGSAPTSEIWRVDNHTRTLTRGDVSWTWNGHIDWYVFNLRSDPAPARLTFVGSDRDELLSLEMPPGRTFPVTARMGGGDDLLEGSWGDQPSQLTLLGGHGEDRLAFSPGVARVHLDLLRGRVDYGSDGGHGIVASFEDVQMEARHIRIRGSRSSETFTINACTGGVAAGPGNDKIVLRSYGTCDVRHYWAYGGSGNDRINSARSDDLLVGGLGFDRVNGRGGFDTCRAEVVRLCER</sequence>
<keyword evidence="4" id="KW-1185">Reference proteome</keyword>
<protein>
    <recommendedName>
        <fullName evidence="5">Hemolysin-type calcium-binding repeat-containing protein</fullName>
    </recommendedName>
</protein>
<dbReference type="InterPro" id="IPR001343">
    <property type="entry name" value="Hemolysn_Ca-bd"/>
</dbReference>
<proteinExistence type="predicted"/>
<evidence type="ECO:0008006" key="5">
    <source>
        <dbReference type="Google" id="ProtNLM"/>
    </source>
</evidence>
<dbReference type="EMBL" id="JADKPO010000009">
    <property type="protein sequence ID" value="MBF4767838.1"/>
    <property type="molecule type" value="Genomic_DNA"/>
</dbReference>
<dbReference type="SUPFAM" id="SSF51120">
    <property type="entry name" value="beta-Roll"/>
    <property type="match status" value="2"/>
</dbReference>